<proteinExistence type="predicted"/>
<dbReference type="AlphaFoldDB" id="A0A8S3ZDS5"/>
<dbReference type="SUPFAM" id="SSF56436">
    <property type="entry name" value="C-type lectin-like"/>
    <property type="match status" value="1"/>
</dbReference>
<dbReference type="InterPro" id="IPR016186">
    <property type="entry name" value="C-type_lectin-like/link_sf"/>
</dbReference>
<evidence type="ECO:0000313" key="3">
    <source>
        <dbReference type="Proteomes" id="UP000678393"/>
    </source>
</evidence>
<dbReference type="Gene3D" id="3.10.100.10">
    <property type="entry name" value="Mannose-Binding Protein A, subunit A"/>
    <property type="match status" value="1"/>
</dbReference>
<feature type="domain" description="C-type lectin" evidence="1">
    <location>
        <begin position="22"/>
        <end position="57"/>
    </location>
</feature>
<accession>A0A8S3ZDS5</accession>
<dbReference type="InterPro" id="IPR050828">
    <property type="entry name" value="C-type_lectin/matrix_domain"/>
</dbReference>
<dbReference type="PANTHER" id="PTHR45710">
    <property type="entry name" value="C-TYPE LECTIN DOMAIN-CONTAINING PROTEIN 180"/>
    <property type="match status" value="1"/>
</dbReference>
<dbReference type="PANTHER" id="PTHR45710:SF26">
    <property type="entry name" value="RH26557P"/>
    <property type="match status" value="1"/>
</dbReference>
<protein>
    <recommendedName>
        <fullName evidence="1">C-type lectin domain-containing protein</fullName>
    </recommendedName>
</protein>
<dbReference type="EMBL" id="CAJHNH020002731">
    <property type="protein sequence ID" value="CAG5127573.1"/>
    <property type="molecule type" value="Genomic_DNA"/>
</dbReference>
<dbReference type="InterPro" id="IPR016187">
    <property type="entry name" value="CTDL_fold"/>
</dbReference>
<keyword evidence="3" id="KW-1185">Reference proteome</keyword>
<gene>
    <name evidence="2" type="ORF">CUNI_LOCUS13131</name>
</gene>
<name>A0A8S3ZDS5_9EUPU</name>
<sequence length="60" mass="6786">LADCPKGWPQFGDLCFSFNPEPVTWITAASFCHTLGARLVEITSKEKQDWIAQQMKAKPF</sequence>
<evidence type="ECO:0000259" key="1">
    <source>
        <dbReference type="Pfam" id="PF00059"/>
    </source>
</evidence>
<dbReference type="Pfam" id="PF00059">
    <property type="entry name" value="Lectin_C"/>
    <property type="match status" value="1"/>
</dbReference>
<feature type="non-terminal residue" evidence="2">
    <location>
        <position position="60"/>
    </location>
</feature>
<dbReference type="Proteomes" id="UP000678393">
    <property type="component" value="Unassembled WGS sequence"/>
</dbReference>
<reference evidence="2" key="1">
    <citation type="submission" date="2021-04" db="EMBL/GenBank/DDBJ databases">
        <authorList>
            <consortium name="Molecular Ecology Group"/>
        </authorList>
    </citation>
    <scope>NUCLEOTIDE SEQUENCE</scope>
</reference>
<comment type="caution">
    <text evidence="2">The sequence shown here is derived from an EMBL/GenBank/DDBJ whole genome shotgun (WGS) entry which is preliminary data.</text>
</comment>
<dbReference type="OrthoDB" id="6122397at2759"/>
<organism evidence="2 3">
    <name type="scientific">Candidula unifasciata</name>
    <dbReference type="NCBI Taxonomy" id="100452"/>
    <lineage>
        <taxon>Eukaryota</taxon>
        <taxon>Metazoa</taxon>
        <taxon>Spiralia</taxon>
        <taxon>Lophotrochozoa</taxon>
        <taxon>Mollusca</taxon>
        <taxon>Gastropoda</taxon>
        <taxon>Heterobranchia</taxon>
        <taxon>Euthyneura</taxon>
        <taxon>Panpulmonata</taxon>
        <taxon>Eupulmonata</taxon>
        <taxon>Stylommatophora</taxon>
        <taxon>Helicina</taxon>
        <taxon>Helicoidea</taxon>
        <taxon>Geomitridae</taxon>
        <taxon>Candidula</taxon>
    </lineage>
</organism>
<dbReference type="InterPro" id="IPR001304">
    <property type="entry name" value="C-type_lectin-like"/>
</dbReference>
<feature type="non-terminal residue" evidence="2">
    <location>
        <position position="1"/>
    </location>
</feature>
<evidence type="ECO:0000313" key="2">
    <source>
        <dbReference type="EMBL" id="CAG5127573.1"/>
    </source>
</evidence>